<keyword evidence="1" id="KW-0677">Repeat</keyword>
<dbReference type="EMBL" id="JAPZBO010000007">
    <property type="protein sequence ID" value="KAJ5311131.1"/>
    <property type="molecule type" value="Genomic_DNA"/>
</dbReference>
<dbReference type="PANTHER" id="PTHR22904">
    <property type="entry name" value="TPR REPEAT CONTAINING PROTEIN"/>
    <property type="match status" value="1"/>
</dbReference>
<reference evidence="5" key="1">
    <citation type="submission" date="2022-12" db="EMBL/GenBank/DDBJ databases">
        <authorList>
            <person name="Petersen C."/>
        </authorList>
    </citation>
    <scope>NUCLEOTIDE SEQUENCE</scope>
    <source>
        <strain evidence="5">IBT 21472</strain>
    </source>
</reference>
<dbReference type="PROSITE" id="PS50181">
    <property type="entry name" value="FBOX"/>
    <property type="match status" value="1"/>
</dbReference>
<dbReference type="InterPro" id="IPR032675">
    <property type="entry name" value="LRR_dom_sf"/>
</dbReference>
<keyword evidence="6" id="KW-1185">Reference proteome</keyword>
<dbReference type="InterPro" id="IPR036047">
    <property type="entry name" value="F-box-like_dom_sf"/>
</dbReference>
<dbReference type="Proteomes" id="UP001147746">
    <property type="component" value="Unassembled WGS sequence"/>
</dbReference>
<dbReference type="Gene3D" id="1.25.40.10">
    <property type="entry name" value="Tetratricopeptide repeat domain"/>
    <property type="match status" value="1"/>
</dbReference>
<dbReference type="PROSITE" id="PS50005">
    <property type="entry name" value="TPR"/>
    <property type="match status" value="1"/>
</dbReference>
<keyword evidence="2 3" id="KW-0802">TPR repeat</keyword>
<evidence type="ECO:0000313" key="6">
    <source>
        <dbReference type="Proteomes" id="UP001147746"/>
    </source>
</evidence>
<dbReference type="Gene3D" id="3.80.10.10">
    <property type="entry name" value="Ribonuclease Inhibitor"/>
    <property type="match status" value="1"/>
</dbReference>
<organism evidence="5 6">
    <name type="scientific">Penicillium atrosanguineum</name>
    <dbReference type="NCBI Taxonomy" id="1132637"/>
    <lineage>
        <taxon>Eukaryota</taxon>
        <taxon>Fungi</taxon>
        <taxon>Dikarya</taxon>
        <taxon>Ascomycota</taxon>
        <taxon>Pezizomycotina</taxon>
        <taxon>Eurotiomycetes</taxon>
        <taxon>Eurotiomycetidae</taxon>
        <taxon>Eurotiales</taxon>
        <taxon>Aspergillaceae</taxon>
        <taxon>Penicillium</taxon>
    </lineage>
</organism>
<evidence type="ECO:0000313" key="5">
    <source>
        <dbReference type="EMBL" id="KAJ5311131.1"/>
    </source>
</evidence>
<dbReference type="SUPFAM" id="SSF52047">
    <property type="entry name" value="RNI-like"/>
    <property type="match status" value="1"/>
</dbReference>
<dbReference type="InterPro" id="IPR011990">
    <property type="entry name" value="TPR-like_helical_dom_sf"/>
</dbReference>
<dbReference type="OrthoDB" id="629492at2759"/>
<dbReference type="PANTHER" id="PTHR22904:SF523">
    <property type="entry name" value="STRESS-INDUCED-PHOSPHOPROTEIN 1"/>
    <property type="match status" value="1"/>
</dbReference>
<dbReference type="InterPro" id="IPR001810">
    <property type="entry name" value="F-box_dom"/>
</dbReference>
<evidence type="ECO:0000259" key="4">
    <source>
        <dbReference type="PROSITE" id="PS50181"/>
    </source>
</evidence>
<protein>
    <recommendedName>
        <fullName evidence="4">F-box domain-containing protein</fullName>
    </recommendedName>
</protein>
<accession>A0A9W9PTI1</accession>
<feature type="repeat" description="TPR" evidence="3">
    <location>
        <begin position="5"/>
        <end position="38"/>
    </location>
</feature>
<dbReference type="GO" id="GO:0051879">
    <property type="term" value="F:Hsp90 protein binding"/>
    <property type="evidence" value="ECO:0007669"/>
    <property type="project" value="TreeGrafter"/>
</dbReference>
<evidence type="ECO:0000256" key="1">
    <source>
        <dbReference type="ARBA" id="ARBA00022737"/>
    </source>
</evidence>
<evidence type="ECO:0000256" key="3">
    <source>
        <dbReference type="PROSITE-ProRule" id="PRU00339"/>
    </source>
</evidence>
<dbReference type="InterPro" id="IPR019734">
    <property type="entry name" value="TPR_rpt"/>
</dbReference>
<dbReference type="SMART" id="SM00028">
    <property type="entry name" value="TPR"/>
    <property type="match status" value="3"/>
</dbReference>
<proteinExistence type="predicted"/>
<evidence type="ECO:0000256" key="2">
    <source>
        <dbReference type="ARBA" id="ARBA00022803"/>
    </source>
</evidence>
<dbReference type="SUPFAM" id="SSF81383">
    <property type="entry name" value="F-box domain"/>
    <property type="match status" value="1"/>
</dbReference>
<sequence length="559" mass="63673">MPPPISGPHQRGQKFYQKGDFKAAIEAFGEALNVKDADAIGILDNRAATYCKLEQYDQARRDAKHMIKKGKEDERGYLRCAKVLILEGRPEKALEIYAYGLKVLPSKHPRREMMELLHKKLQDRMMLNRNDPFTMLPLELAAIVIQHFSFKNIVAILRVCKDWERFFGSMTHLWMEIDLSGARGKVPWTAVRSYIRRSKAMLTRAVIKNLATPSTPKTMEFLSRCPRIEHLELWVDYDFKEFFQKFKGHKQLKSLTLSPDISVTHDNFGRLLIELPHLEHIALWNVRPSTLAFIEGGHWPKTLPNLKSITLATQQIPTPPLAVPGVLLPNLLVDIEPRVYPNLEELRLDWDPPRYQQIFTQHYEGFYPPLRRLDLSGLCIERDTFVHLPTSLEYLRIVGGKSTPMVLDALESNLPNLNTVIFLDAGFVTGEILATFLIGTQAPIQTVLIDECFNVSAADLKAILAMKHHNPNFKLSELSLSHTRDVNDAFVRFIFEMAPDVKVLNLSHTRITGVTIRMCADARTTTDGVKLDRLFVRGCEDVSSDAVAYGRERGLEVIA</sequence>
<feature type="domain" description="F-box" evidence="4">
    <location>
        <begin position="130"/>
        <end position="177"/>
    </location>
</feature>
<comment type="caution">
    <text evidence="5">The sequence shown here is derived from an EMBL/GenBank/DDBJ whole genome shotgun (WGS) entry which is preliminary data.</text>
</comment>
<gene>
    <name evidence="5" type="ORF">N7476_006991</name>
</gene>
<name>A0A9W9PTI1_9EURO</name>
<dbReference type="AlphaFoldDB" id="A0A9W9PTI1"/>
<reference evidence="5" key="2">
    <citation type="journal article" date="2023" name="IMA Fungus">
        <title>Comparative genomic study of the Penicillium genus elucidates a diverse pangenome and 15 lateral gene transfer events.</title>
        <authorList>
            <person name="Petersen C."/>
            <person name="Sorensen T."/>
            <person name="Nielsen M.R."/>
            <person name="Sondergaard T.E."/>
            <person name="Sorensen J.L."/>
            <person name="Fitzpatrick D.A."/>
            <person name="Frisvad J.C."/>
            <person name="Nielsen K.L."/>
        </authorList>
    </citation>
    <scope>NUCLEOTIDE SEQUENCE</scope>
    <source>
        <strain evidence="5">IBT 21472</strain>
    </source>
</reference>
<dbReference type="SUPFAM" id="SSF48452">
    <property type="entry name" value="TPR-like"/>
    <property type="match status" value="1"/>
</dbReference>